<dbReference type="RefSeq" id="WP_152301249.1">
    <property type="nucleotide sequence ID" value="NZ_CP114721.1"/>
</dbReference>
<proteinExistence type="predicted"/>
<dbReference type="Proteomes" id="UP001164513">
    <property type="component" value="Plasmid pZSt-lp92"/>
</dbReference>
<dbReference type="EMBL" id="CP044643">
    <property type="protein sequence ID" value="QFP42542.1"/>
    <property type="molecule type" value="Genomic_DNA"/>
</dbReference>
<accession>A0A5P8AUJ7</accession>
<keyword evidence="1" id="KW-0614">Plasmid</keyword>
<evidence type="ECO:0000313" key="1">
    <source>
        <dbReference type="EMBL" id="QFP42542.1"/>
    </source>
</evidence>
<protein>
    <submittedName>
        <fullName evidence="1">Uncharacterized protein</fullName>
    </submittedName>
</protein>
<name>A0A5P8AUJ7_9SPIR</name>
<dbReference type="AlphaFoldDB" id="A0A5P8AUJ7"/>
<reference evidence="1" key="1">
    <citation type="submission" date="2019-10" db="EMBL/GenBank/DDBJ databases">
        <title>Whole genome sequencing of Borrelia miyamotoi strains isolated in Europe.</title>
        <authorList>
            <person name="Sprong H."/>
            <person name="Azagi T."/>
            <person name="Kuleshov K.V."/>
            <person name="Platonov A.E."/>
            <person name="Hoornstra D."/>
            <person name="Hovius J.W."/>
        </authorList>
    </citation>
    <scope>NUCLEOTIDE SEQUENCE</scope>
    <source>
        <strain evidence="2">NL-IR-1</strain>
        <strain evidence="1">NL-IR-2</strain>
        <plasmid evidence="1">unnamed</plasmid>
    </source>
</reference>
<evidence type="ECO:0000313" key="4">
    <source>
        <dbReference type="Proteomes" id="UP001164513"/>
    </source>
</evidence>
<organism evidence="1">
    <name type="scientific">Borrelia miyamotoi</name>
    <dbReference type="NCBI Taxonomy" id="47466"/>
    <lineage>
        <taxon>Bacteria</taxon>
        <taxon>Pseudomonadati</taxon>
        <taxon>Spirochaetota</taxon>
        <taxon>Spirochaetia</taxon>
        <taxon>Spirochaetales</taxon>
        <taxon>Borreliaceae</taxon>
        <taxon>Borrelia</taxon>
    </lineage>
</organism>
<reference evidence="3" key="2">
    <citation type="submission" date="2022-12" db="EMBL/GenBank/DDBJ databases">
        <title>B. miyamotoi WGS.</title>
        <authorList>
            <person name="Gabriele M."/>
            <person name="Kuleshov K.V."/>
            <person name="Hepner S."/>
            <person name="Hoornstra D."/>
            <person name="Hovius J.W."/>
            <person name="Platonov A.E."/>
            <person name="Fingerle V."/>
            <person name="Strube C."/>
        </authorList>
    </citation>
    <scope>NUCLEOTIDE SEQUENCE</scope>
    <source>
        <strain evidence="3">ZStruIII14-9</strain>
        <plasmid evidence="3">pZSt-lp92</plasmid>
    </source>
</reference>
<gene>
    <name evidence="1" type="ORF">F9Y90_05445</name>
    <name evidence="2" type="ORF">F9Y91_05595</name>
    <name evidence="3" type="ORF">O5404_04425</name>
</gene>
<evidence type="ECO:0000313" key="3">
    <source>
        <dbReference type="EMBL" id="WAZ72277.1"/>
    </source>
</evidence>
<geneLocation type="plasmid" evidence="3 4">
    <name>pZSt-lp92</name>
</geneLocation>
<geneLocation type="plasmid" evidence="1">
    <name>unnamed</name>
</geneLocation>
<dbReference type="EMBL" id="CP044807">
    <property type="protein sequence ID" value="QFP48692.1"/>
    <property type="molecule type" value="Genomic_DNA"/>
</dbReference>
<dbReference type="EMBL" id="CP114721">
    <property type="protein sequence ID" value="WAZ72277.1"/>
    <property type="molecule type" value="Genomic_DNA"/>
</dbReference>
<sequence length="80" mass="9175">MPDQISEEVSSSNKDKMDKIFEKIESGVVKLELGDEFSIPMIVITDQATSLKLINLIVLIHNHQYLMKNGEMFLLIQLRL</sequence>
<evidence type="ECO:0000313" key="2">
    <source>
        <dbReference type="EMBL" id="QFP48692.1"/>
    </source>
</evidence>